<accession>A0AC60P0F6</accession>
<protein>
    <submittedName>
        <fullName evidence="1">Uncharacterized protein</fullName>
    </submittedName>
</protein>
<dbReference type="EMBL" id="JABSTQ010011308">
    <property type="protein sequence ID" value="KAG0412928.1"/>
    <property type="molecule type" value="Genomic_DNA"/>
</dbReference>
<evidence type="ECO:0000313" key="2">
    <source>
        <dbReference type="Proteomes" id="UP000805193"/>
    </source>
</evidence>
<reference evidence="1 2" key="1">
    <citation type="journal article" date="2020" name="Cell">
        <title>Large-Scale Comparative Analyses of Tick Genomes Elucidate Their Genetic Diversity and Vector Capacities.</title>
        <authorList>
            <consortium name="Tick Genome and Microbiome Consortium (TIGMIC)"/>
            <person name="Jia N."/>
            <person name="Wang J."/>
            <person name="Shi W."/>
            <person name="Du L."/>
            <person name="Sun Y."/>
            <person name="Zhan W."/>
            <person name="Jiang J.F."/>
            <person name="Wang Q."/>
            <person name="Zhang B."/>
            <person name="Ji P."/>
            <person name="Bell-Sakyi L."/>
            <person name="Cui X.M."/>
            <person name="Yuan T.T."/>
            <person name="Jiang B.G."/>
            <person name="Yang W.F."/>
            <person name="Lam T.T."/>
            <person name="Chang Q.C."/>
            <person name="Ding S.J."/>
            <person name="Wang X.J."/>
            <person name="Zhu J.G."/>
            <person name="Ruan X.D."/>
            <person name="Zhao L."/>
            <person name="Wei J.T."/>
            <person name="Ye R.Z."/>
            <person name="Que T.C."/>
            <person name="Du C.H."/>
            <person name="Zhou Y.H."/>
            <person name="Cheng J.X."/>
            <person name="Dai P.F."/>
            <person name="Guo W.B."/>
            <person name="Han X.H."/>
            <person name="Huang E.J."/>
            <person name="Li L.F."/>
            <person name="Wei W."/>
            <person name="Gao Y.C."/>
            <person name="Liu J.Z."/>
            <person name="Shao H.Z."/>
            <person name="Wang X."/>
            <person name="Wang C.C."/>
            <person name="Yang T.C."/>
            <person name="Huo Q.B."/>
            <person name="Li W."/>
            <person name="Chen H.Y."/>
            <person name="Chen S.E."/>
            <person name="Zhou L.G."/>
            <person name="Ni X.B."/>
            <person name="Tian J.H."/>
            <person name="Sheng Y."/>
            <person name="Liu T."/>
            <person name="Pan Y.S."/>
            <person name="Xia L.Y."/>
            <person name="Li J."/>
            <person name="Zhao F."/>
            <person name="Cao W.C."/>
        </authorList>
    </citation>
    <scope>NUCLEOTIDE SEQUENCE [LARGE SCALE GENOMIC DNA]</scope>
    <source>
        <strain evidence="1">Iper-2018</strain>
    </source>
</reference>
<gene>
    <name evidence="1" type="ORF">HPB47_009927</name>
</gene>
<name>A0AC60P0F6_IXOPE</name>
<dbReference type="Proteomes" id="UP000805193">
    <property type="component" value="Unassembled WGS sequence"/>
</dbReference>
<sequence>MQIGRGGHVPEHLYLKNRPRVSEDSDTTTCILERGQNLDLPVKVEREGSVLRWKFQTNPGHEVGFGVTWTSTEDTIRTQEILQPTRVKCDLVPEIGELICDKTGTCTTG</sequence>
<comment type="caution">
    <text evidence="1">The sequence shown here is derived from an EMBL/GenBank/DDBJ whole genome shotgun (WGS) entry which is preliminary data.</text>
</comment>
<keyword evidence="2" id="KW-1185">Reference proteome</keyword>
<organism evidence="1 2">
    <name type="scientific">Ixodes persulcatus</name>
    <name type="common">Taiga tick</name>
    <dbReference type="NCBI Taxonomy" id="34615"/>
    <lineage>
        <taxon>Eukaryota</taxon>
        <taxon>Metazoa</taxon>
        <taxon>Ecdysozoa</taxon>
        <taxon>Arthropoda</taxon>
        <taxon>Chelicerata</taxon>
        <taxon>Arachnida</taxon>
        <taxon>Acari</taxon>
        <taxon>Parasitiformes</taxon>
        <taxon>Ixodida</taxon>
        <taxon>Ixodoidea</taxon>
        <taxon>Ixodidae</taxon>
        <taxon>Ixodinae</taxon>
        <taxon>Ixodes</taxon>
    </lineage>
</organism>
<evidence type="ECO:0000313" key="1">
    <source>
        <dbReference type="EMBL" id="KAG0412928.1"/>
    </source>
</evidence>
<proteinExistence type="predicted"/>